<organism evidence="2 3">
    <name type="scientific">Thalassiosira oceanica</name>
    <name type="common">Marine diatom</name>
    <dbReference type="NCBI Taxonomy" id="159749"/>
    <lineage>
        <taxon>Eukaryota</taxon>
        <taxon>Sar</taxon>
        <taxon>Stramenopiles</taxon>
        <taxon>Ochrophyta</taxon>
        <taxon>Bacillariophyta</taxon>
        <taxon>Coscinodiscophyceae</taxon>
        <taxon>Thalassiosirophycidae</taxon>
        <taxon>Thalassiosirales</taxon>
        <taxon>Thalassiosiraceae</taxon>
        <taxon>Thalassiosira</taxon>
    </lineage>
</organism>
<evidence type="ECO:0000313" key="3">
    <source>
        <dbReference type="Proteomes" id="UP000266841"/>
    </source>
</evidence>
<reference evidence="2 3" key="1">
    <citation type="journal article" date="2012" name="Genome Biol.">
        <title>Genome and low-iron response of an oceanic diatom adapted to chronic iron limitation.</title>
        <authorList>
            <person name="Lommer M."/>
            <person name="Specht M."/>
            <person name="Roy A.S."/>
            <person name="Kraemer L."/>
            <person name="Andreson R."/>
            <person name="Gutowska M.A."/>
            <person name="Wolf J."/>
            <person name="Bergner S.V."/>
            <person name="Schilhabel M.B."/>
            <person name="Klostermeier U.C."/>
            <person name="Beiko R.G."/>
            <person name="Rosenstiel P."/>
            <person name="Hippler M."/>
            <person name="Laroche J."/>
        </authorList>
    </citation>
    <scope>NUCLEOTIDE SEQUENCE [LARGE SCALE GENOMIC DNA]</scope>
    <source>
        <strain evidence="2 3">CCMP1005</strain>
    </source>
</reference>
<dbReference type="Proteomes" id="UP000266841">
    <property type="component" value="Unassembled WGS sequence"/>
</dbReference>
<evidence type="ECO:0000256" key="1">
    <source>
        <dbReference type="SAM" id="MobiDB-lite"/>
    </source>
</evidence>
<gene>
    <name evidence="2" type="ORF">THAOC_14479</name>
</gene>
<dbReference type="EMBL" id="AGNL01016913">
    <property type="protein sequence ID" value="EJK64755.1"/>
    <property type="molecule type" value="Genomic_DNA"/>
</dbReference>
<accession>K0SHG3</accession>
<keyword evidence="3" id="KW-1185">Reference proteome</keyword>
<comment type="caution">
    <text evidence="2">The sequence shown here is derived from an EMBL/GenBank/DDBJ whole genome shotgun (WGS) entry which is preliminary data.</text>
</comment>
<evidence type="ECO:0000313" key="2">
    <source>
        <dbReference type="EMBL" id="EJK64755.1"/>
    </source>
</evidence>
<proteinExistence type="predicted"/>
<name>K0SHG3_THAOC</name>
<feature type="region of interest" description="Disordered" evidence="1">
    <location>
        <begin position="98"/>
        <end position="130"/>
    </location>
</feature>
<sequence>MCAWRCVDVAPGCPVAVASPFRSAPGPVRDVPVPRSASAPDELCKVGVHYGHTSRGGGGGRGKEGLFFHVRRRRAEAHTLAVFSSALSVAPLRRRSRRLGRRTEDDDIQDSRFGGPMSRGVERGQRGRVAGPRRVAIAPSGTAAACAKSACASLRPSSDNEARMTAETRLWNKGKGAI</sequence>
<protein>
    <submittedName>
        <fullName evidence="2">Uncharacterized protein</fullName>
    </submittedName>
</protein>
<dbReference type="AlphaFoldDB" id="K0SHG3"/>